<dbReference type="STRING" id="1297617.IB211_01205"/>
<dbReference type="AlphaFoldDB" id="A0A0S2W2M7"/>
<dbReference type="RefSeq" id="WP_058117432.1">
    <property type="nucleotide sequence ID" value="NZ_CP011307.1"/>
</dbReference>
<evidence type="ECO:0000313" key="2">
    <source>
        <dbReference type="Proteomes" id="UP000064844"/>
    </source>
</evidence>
<proteinExistence type="predicted"/>
<organism evidence="1 2">
    <name type="scientific">Intestinimonas butyriciproducens</name>
    <dbReference type="NCBI Taxonomy" id="1297617"/>
    <lineage>
        <taxon>Bacteria</taxon>
        <taxon>Bacillati</taxon>
        <taxon>Bacillota</taxon>
        <taxon>Clostridia</taxon>
        <taxon>Eubacteriales</taxon>
        <taxon>Intestinimonas</taxon>
    </lineage>
</organism>
<evidence type="ECO:0000313" key="1">
    <source>
        <dbReference type="EMBL" id="ALP93598.1"/>
    </source>
</evidence>
<reference evidence="2" key="2">
    <citation type="submission" date="2015-04" db="EMBL/GenBank/DDBJ databases">
        <title>A butyrogenic pathway from the amino acid lysine in a human gut commensal.</title>
        <authorList>
            <person name="de Vos W.M."/>
            <person name="Bui N.T.P."/>
            <person name="Plugge C.M."/>
            <person name="Ritari J."/>
        </authorList>
    </citation>
    <scope>NUCLEOTIDE SEQUENCE [LARGE SCALE GENOMIC DNA]</scope>
    <source>
        <strain evidence="2">AF211</strain>
    </source>
</reference>
<gene>
    <name evidence="1" type="ORF">IB211_01205</name>
</gene>
<sequence>MKYAGNELEYTLSDLSVHISNNAIASGRSEGYLATATLHLEVPTRFAGRVLPPVSLNLQVQAKYIPKF</sequence>
<name>A0A0S2W2M7_9FIRM</name>
<accession>A0A0S2W2M7</accession>
<dbReference type="EMBL" id="CP011307">
    <property type="protein sequence ID" value="ALP93598.1"/>
    <property type="molecule type" value="Genomic_DNA"/>
</dbReference>
<dbReference type="Proteomes" id="UP000064844">
    <property type="component" value="Chromosome"/>
</dbReference>
<protein>
    <submittedName>
        <fullName evidence="1">Uncharacterized protein</fullName>
    </submittedName>
</protein>
<reference evidence="1 2" key="1">
    <citation type="journal article" date="2015" name="Nat. Commun.">
        <title>Production of butyrate from lysine and the Amadori product fructoselysine by a human gut commensal.</title>
        <authorList>
            <person name="Bui T.P."/>
            <person name="Ritari J."/>
            <person name="Boeren S."/>
            <person name="de Waard P."/>
            <person name="Plugge C.M."/>
            <person name="de Vos W.M."/>
        </authorList>
    </citation>
    <scope>NUCLEOTIDE SEQUENCE [LARGE SCALE GENOMIC DNA]</scope>
    <source>
        <strain evidence="1 2">AF211</strain>
    </source>
</reference>
<dbReference type="KEGG" id="ibu:IB211_01205"/>
<keyword evidence="2" id="KW-1185">Reference proteome</keyword>